<proteinExistence type="predicted"/>
<protein>
    <recommendedName>
        <fullName evidence="4">3-hydroxyacyl-CoA dehydrogenase</fullName>
    </recommendedName>
</protein>
<name>A0A2M9CHD7_9MICO</name>
<evidence type="ECO:0000313" key="2">
    <source>
        <dbReference type="EMBL" id="PJJ71265.1"/>
    </source>
</evidence>
<dbReference type="EMBL" id="PGFF01000001">
    <property type="protein sequence ID" value="PJJ71265.1"/>
    <property type="molecule type" value="Genomic_DNA"/>
</dbReference>
<keyword evidence="3" id="KW-1185">Reference proteome</keyword>
<gene>
    <name evidence="2" type="ORF">CLV46_0807</name>
</gene>
<accession>A0A2M9CHD7</accession>
<dbReference type="Pfam" id="PF20060">
    <property type="entry name" value="DUF6459"/>
    <property type="match status" value="1"/>
</dbReference>
<dbReference type="InterPro" id="IPR045596">
    <property type="entry name" value="DUF6459"/>
</dbReference>
<evidence type="ECO:0000313" key="3">
    <source>
        <dbReference type="Proteomes" id="UP000228758"/>
    </source>
</evidence>
<comment type="caution">
    <text evidence="2">The sequence shown here is derived from an EMBL/GenBank/DDBJ whole genome shotgun (WGS) entry which is preliminary data.</text>
</comment>
<dbReference type="Proteomes" id="UP000228758">
    <property type="component" value="Unassembled WGS sequence"/>
</dbReference>
<evidence type="ECO:0008006" key="4">
    <source>
        <dbReference type="Google" id="ProtNLM"/>
    </source>
</evidence>
<dbReference type="AlphaFoldDB" id="A0A2M9CHD7"/>
<sequence length="156" mass="17096">MKPVVGLGSYSTRSAATATAAKPRPIRGHEADDFFGHQPTSSEQLPDPAVLLENLTRSVIEILAGARDLEQISRWVTDDVYRHLLKRVVLSSRARQARGQAPVRPTFTIGSTTVCAPRDGVVEAVVIVMGRARTRAVAIRLEGMDRRWRATAINVL</sequence>
<organism evidence="2 3">
    <name type="scientific">Diaminobutyricimonas aerilata</name>
    <dbReference type="NCBI Taxonomy" id="1162967"/>
    <lineage>
        <taxon>Bacteria</taxon>
        <taxon>Bacillati</taxon>
        <taxon>Actinomycetota</taxon>
        <taxon>Actinomycetes</taxon>
        <taxon>Micrococcales</taxon>
        <taxon>Microbacteriaceae</taxon>
        <taxon>Diaminobutyricimonas</taxon>
    </lineage>
</organism>
<feature type="region of interest" description="Disordered" evidence="1">
    <location>
        <begin position="1"/>
        <end position="44"/>
    </location>
</feature>
<evidence type="ECO:0000256" key="1">
    <source>
        <dbReference type="SAM" id="MobiDB-lite"/>
    </source>
</evidence>
<dbReference type="RefSeq" id="WP_245866490.1">
    <property type="nucleotide sequence ID" value="NZ_PGFF01000001.1"/>
</dbReference>
<reference evidence="2 3" key="1">
    <citation type="submission" date="2017-11" db="EMBL/GenBank/DDBJ databases">
        <title>Genomic Encyclopedia of Archaeal and Bacterial Type Strains, Phase II (KMG-II): From Individual Species to Whole Genera.</title>
        <authorList>
            <person name="Goeker M."/>
        </authorList>
    </citation>
    <scope>NUCLEOTIDE SEQUENCE [LARGE SCALE GENOMIC DNA]</scope>
    <source>
        <strain evidence="2 3">DSM 27393</strain>
    </source>
</reference>